<evidence type="ECO:0000313" key="3">
    <source>
        <dbReference type="Proteomes" id="UP001219355"/>
    </source>
</evidence>
<evidence type="ECO:0000259" key="1">
    <source>
        <dbReference type="Pfam" id="PF01425"/>
    </source>
</evidence>
<dbReference type="AlphaFoldDB" id="A0AAF0II09"/>
<dbReference type="InterPro" id="IPR036928">
    <property type="entry name" value="AS_sf"/>
</dbReference>
<accession>A0AAF0II09</accession>
<organism evidence="2 3">
    <name type="scientific">Emydomyces testavorans</name>
    <dbReference type="NCBI Taxonomy" id="2070801"/>
    <lineage>
        <taxon>Eukaryota</taxon>
        <taxon>Fungi</taxon>
        <taxon>Dikarya</taxon>
        <taxon>Ascomycota</taxon>
        <taxon>Pezizomycotina</taxon>
        <taxon>Eurotiomycetes</taxon>
        <taxon>Eurotiomycetidae</taxon>
        <taxon>Onygenales</taxon>
        <taxon>Nannizziopsiaceae</taxon>
        <taxon>Emydomyces</taxon>
    </lineage>
</organism>
<gene>
    <name evidence="2" type="ORF">PRK78_002990</name>
</gene>
<name>A0AAF0II09_9EURO</name>
<dbReference type="PANTHER" id="PTHR11895">
    <property type="entry name" value="TRANSAMIDASE"/>
    <property type="match status" value="1"/>
</dbReference>
<feature type="domain" description="Amidase" evidence="1">
    <location>
        <begin position="142"/>
        <end position="560"/>
    </location>
</feature>
<keyword evidence="2" id="KW-0378">Hydrolase</keyword>
<dbReference type="SUPFAM" id="SSF75304">
    <property type="entry name" value="Amidase signature (AS) enzymes"/>
    <property type="match status" value="1"/>
</dbReference>
<evidence type="ECO:0000313" key="2">
    <source>
        <dbReference type="EMBL" id="WEW57523.1"/>
    </source>
</evidence>
<dbReference type="EMBL" id="CP120628">
    <property type="protein sequence ID" value="WEW57523.1"/>
    <property type="molecule type" value="Genomic_DNA"/>
</dbReference>
<proteinExistence type="predicted"/>
<dbReference type="InterPro" id="IPR000120">
    <property type="entry name" value="Amidase"/>
</dbReference>
<protein>
    <submittedName>
        <fullName evidence="2">Amidase</fullName>
        <ecNumber evidence="2">3.5.1.4</ecNumber>
    </submittedName>
</protein>
<dbReference type="PANTHER" id="PTHR11895:SF67">
    <property type="entry name" value="AMIDASE DOMAIN-CONTAINING PROTEIN"/>
    <property type="match status" value="1"/>
</dbReference>
<keyword evidence="3" id="KW-1185">Reference proteome</keyword>
<sequence>MDSTNSRGFLNYPDAKQGHDCLADLRVISFKWFSFLRTIVWFNAGFGGLRHIRKNIEDYEPRFDPTVVPPPNPLNAERENDLLLHTENLSVLKTPPTRYYSVADYHAMYMAGELTPIAVAKAILPLIRRDIKPPGEHSLAWFDTKVELVLAAAEASTLRYKTKCPLGLLDGIPTAVKDEYDIDGYRTCLGSVNDYTSEAPPGKSITSWCVRQLEDAGAIVLGKLSMHEFGLDTSGNNPIYGTPRNPYNNQYYTGGSSSGSAYAVSAGLIPVVIGTDGGGSIRIPSSFCCVYGLKPSHSRVSHRPGCNHSNTCAVNGPIAADIRSLAVLYHVIGTPHPSSHFPSFSHPLASPLRPRDKILGVPEAWFSRSTLAIQRLCRSFLDKLVSTHDYTLIPIEIPYLVEGQTAHAMTVLTDAATLLPNTENLTSANKIMIGLGATTPATDFLLAQKLRQLLMQHLAYLWKKYPGMIIVTPTTSCAGWPICSESELKHGVIDGDHTIKTMEYVWLANFTGIPALSVPVGFVVPEGAKGAGEVASEDTAGRIPVGLMGMGEWASEDHLLQWGLETEEIGEDRLARPPIWVDVVARAKEEMTRTGDTSVAGKSTD</sequence>
<dbReference type="InterPro" id="IPR023631">
    <property type="entry name" value="Amidase_dom"/>
</dbReference>
<dbReference type="EC" id="3.5.1.4" evidence="2"/>
<dbReference type="Gene3D" id="3.90.1300.10">
    <property type="entry name" value="Amidase signature (AS) domain"/>
    <property type="match status" value="1"/>
</dbReference>
<dbReference type="Proteomes" id="UP001219355">
    <property type="component" value="Chromosome 2"/>
</dbReference>
<reference evidence="2" key="1">
    <citation type="submission" date="2023-03" db="EMBL/GenBank/DDBJ databases">
        <title>Emydomyces testavorans Genome Sequence.</title>
        <authorList>
            <person name="Hoyer L."/>
        </authorList>
    </citation>
    <scope>NUCLEOTIDE SEQUENCE</scope>
    <source>
        <strain evidence="2">16-2883</strain>
    </source>
</reference>
<dbReference type="GO" id="GO:0004040">
    <property type="term" value="F:amidase activity"/>
    <property type="evidence" value="ECO:0007669"/>
    <property type="project" value="UniProtKB-EC"/>
</dbReference>
<dbReference type="Pfam" id="PF01425">
    <property type="entry name" value="Amidase"/>
    <property type="match status" value="1"/>
</dbReference>